<dbReference type="InterPro" id="IPR020458">
    <property type="entry name" value="Znf_DskA_TraR_CS"/>
</dbReference>
<dbReference type="GO" id="GO:0008270">
    <property type="term" value="F:zinc ion binding"/>
    <property type="evidence" value="ECO:0007669"/>
    <property type="project" value="UniProtKB-KW"/>
</dbReference>
<comment type="caution">
    <text evidence="6">The sequence shown here is derived from an EMBL/GenBank/DDBJ whole genome shotgun (WGS) entry which is preliminary data.</text>
</comment>
<evidence type="ECO:0000259" key="5">
    <source>
        <dbReference type="Pfam" id="PF01258"/>
    </source>
</evidence>
<keyword evidence="2" id="KW-0863">Zinc-finger</keyword>
<evidence type="ECO:0000313" key="7">
    <source>
        <dbReference type="Proteomes" id="UP000245551"/>
    </source>
</evidence>
<dbReference type="InterPro" id="IPR000962">
    <property type="entry name" value="Znf_DskA_TraR"/>
</dbReference>
<dbReference type="InterPro" id="IPR012783">
    <property type="entry name" value="Znf_C4_TraR"/>
</dbReference>
<evidence type="ECO:0000256" key="1">
    <source>
        <dbReference type="ARBA" id="ARBA00022723"/>
    </source>
</evidence>
<evidence type="ECO:0000256" key="2">
    <source>
        <dbReference type="ARBA" id="ARBA00022771"/>
    </source>
</evidence>
<dbReference type="PANTHER" id="PTHR38777:SF1">
    <property type="entry name" value="DNAK SUPPRESSOR PROTEIN"/>
    <property type="match status" value="1"/>
</dbReference>
<feature type="zinc finger region" description="dksA C4-type" evidence="4">
    <location>
        <begin position="38"/>
        <end position="62"/>
    </location>
</feature>
<sequence length="75" mass="8436">MDDIDRASELEAQFTERSLAEHQHRVHHPVPVMAVRECEDCGCVIPPERLAAIPGAVCCVDCQTLREARRVAQRL</sequence>
<dbReference type="SUPFAM" id="SSF57716">
    <property type="entry name" value="Glucocorticoid receptor-like (DNA-binding domain)"/>
    <property type="match status" value="1"/>
</dbReference>
<dbReference type="PANTHER" id="PTHR38777">
    <property type="entry name" value="FELS-2 PROPHAGE PROTEIN"/>
    <property type="match status" value="1"/>
</dbReference>
<evidence type="ECO:0000256" key="4">
    <source>
        <dbReference type="PROSITE-ProRule" id="PRU00510"/>
    </source>
</evidence>
<dbReference type="GO" id="GO:1900378">
    <property type="term" value="P:positive regulation of secondary metabolite biosynthetic process"/>
    <property type="evidence" value="ECO:0007669"/>
    <property type="project" value="TreeGrafter"/>
</dbReference>
<dbReference type="NCBIfam" id="TIGR02419">
    <property type="entry name" value="C4_traR_proteo"/>
    <property type="match status" value="1"/>
</dbReference>
<gene>
    <name evidence="6" type="ORF">C4855_19365</name>
</gene>
<protein>
    <submittedName>
        <fullName evidence="6">Conjugal transfer protein TraR</fullName>
    </submittedName>
</protein>
<organism evidence="6 7">
    <name type="scientific">Salmonella enterica subsp. enterica serovar Gaminara</name>
    <dbReference type="NCBI Taxonomy" id="913070"/>
    <lineage>
        <taxon>Bacteria</taxon>
        <taxon>Pseudomonadati</taxon>
        <taxon>Pseudomonadota</taxon>
        <taxon>Gammaproteobacteria</taxon>
        <taxon>Enterobacterales</taxon>
        <taxon>Enterobacteriaceae</taxon>
        <taxon>Salmonella</taxon>
    </lineage>
</organism>
<accession>A0A2T8X2R9</accession>
<dbReference type="RefSeq" id="WP_116804823.1">
    <property type="nucleotide sequence ID" value="NZ_QDLV01000018.1"/>
</dbReference>
<evidence type="ECO:0000256" key="3">
    <source>
        <dbReference type="ARBA" id="ARBA00022833"/>
    </source>
</evidence>
<feature type="domain" description="Zinc finger DksA/TraR C4-type" evidence="5">
    <location>
        <begin position="38"/>
        <end position="67"/>
    </location>
</feature>
<dbReference type="Gene3D" id="1.20.120.910">
    <property type="entry name" value="DksA, coiled-coil domain"/>
    <property type="match status" value="1"/>
</dbReference>
<dbReference type="Pfam" id="PF01258">
    <property type="entry name" value="zf-dskA_traR"/>
    <property type="match status" value="1"/>
</dbReference>
<keyword evidence="1" id="KW-0479">Metal-binding</keyword>
<reference evidence="6 7" key="1">
    <citation type="submission" date="2018-04" db="EMBL/GenBank/DDBJ databases">
        <title>Serotype diversity and antimicrobial resistance among Salmonella enterica isolated from patients at an equine referral hospital.</title>
        <authorList>
            <person name="Leon I.M."/>
            <person name="Lawhon S.D."/>
            <person name="Norman K.N."/>
            <person name="Threadgill D.S."/>
            <person name="Ohta N."/>
            <person name="Vinasco J."/>
            <person name="Scott H.M."/>
        </authorList>
    </citation>
    <scope>NUCLEOTIDE SEQUENCE [LARGE SCALE GENOMIC DNA]</scope>
    <source>
        <strain evidence="6 7">230</strain>
    </source>
</reference>
<keyword evidence="3" id="KW-0862">Zinc</keyword>
<dbReference type="Proteomes" id="UP000245551">
    <property type="component" value="Unassembled WGS sequence"/>
</dbReference>
<evidence type="ECO:0000313" key="6">
    <source>
        <dbReference type="EMBL" id="PVJ44962.1"/>
    </source>
</evidence>
<name>A0A2T8X2R9_SALET</name>
<dbReference type="PROSITE" id="PS51128">
    <property type="entry name" value="ZF_DKSA_2"/>
    <property type="match status" value="1"/>
</dbReference>
<dbReference type="EMBL" id="QDLV01000018">
    <property type="protein sequence ID" value="PVJ44962.1"/>
    <property type="molecule type" value="Genomic_DNA"/>
</dbReference>
<dbReference type="AlphaFoldDB" id="A0A2T8X2R9"/>
<proteinExistence type="predicted"/>
<dbReference type="PROSITE" id="PS01102">
    <property type="entry name" value="ZF_DKSA_1"/>
    <property type="match status" value="1"/>
</dbReference>